<dbReference type="InterPro" id="IPR050404">
    <property type="entry name" value="Heme-degrading_MO"/>
</dbReference>
<dbReference type="PANTHER" id="PTHR34474">
    <property type="entry name" value="SIGNAL TRANSDUCTION PROTEIN TRAP"/>
    <property type="match status" value="1"/>
</dbReference>
<dbReference type="PANTHER" id="PTHR34474:SF2">
    <property type="entry name" value="SIGNAL TRANSDUCTION PROTEIN TRAP"/>
    <property type="match status" value="1"/>
</dbReference>
<dbReference type="SUPFAM" id="SSF54909">
    <property type="entry name" value="Dimeric alpha+beta barrel"/>
    <property type="match status" value="1"/>
</dbReference>
<organism evidence="1 2">
    <name type="scientific">Macrococcus armenti</name>
    <dbReference type="NCBI Taxonomy" id="2875764"/>
    <lineage>
        <taxon>Bacteria</taxon>
        <taxon>Bacillati</taxon>
        <taxon>Bacillota</taxon>
        <taxon>Bacilli</taxon>
        <taxon>Bacillales</taxon>
        <taxon>Staphylococcaceae</taxon>
        <taxon>Macrococcus</taxon>
    </lineage>
</organism>
<protein>
    <recommendedName>
        <fullName evidence="3">Signal transduction protein TRAP</fullName>
    </recommendedName>
</protein>
<reference evidence="1" key="1">
    <citation type="submission" date="2022-03" db="EMBL/GenBank/DDBJ databases">
        <authorList>
            <person name="Vrbovska V."/>
            <person name="Kovarovic V."/>
            <person name="Botka T."/>
            <person name="Pantucek R."/>
        </authorList>
    </citation>
    <scope>NUCLEOTIDE SEQUENCE</scope>
    <source>
        <strain evidence="1">CCM 2609</strain>
    </source>
</reference>
<dbReference type="Gene3D" id="3.30.70.100">
    <property type="match status" value="1"/>
</dbReference>
<dbReference type="RefSeq" id="WP_243365382.1">
    <property type="nucleotide sequence ID" value="NZ_CP094348.1"/>
</dbReference>
<keyword evidence="2" id="KW-1185">Reference proteome</keyword>
<reference evidence="1" key="2">
    <citation type="submission" date="2022-04" db="EMBL/GenBank/DDBJ databases">
        <title>Antimicrobial genetic elements in methicillin-resistant Macrococcus armenti.</title>
        <authorList>
            <person name="Keller J.E."/>
            <person name="Schwendener S."/>
            <person name="Pantucek R."/>
            <person name="Perreten V."/>
        </authorList>
    </citation>
    <scope>NUCLEOTIDE SEQUENCE</scope>
    <source>
        <strain evidence="1">CCM 2609</strain>
    </source>
</reference>
<sequence length="165" mass="19728">MMKTYITYGTEFFLKQIVKNHKHRNILTFAGEDNTYLYEETNDDTLFSAPQSFEVLMQDNTLLELPTLMIYFVVSESRQDVFDTNVLPLQSLKQYEGYHAFRLLKPLRGETYVYTLQFHTKAHLNDFKKSSFYRNYLSEEALKQYQAQDFINNIYYTKHLAPLER</sequence>
<evidence type="ECO:0008006" key="3">
    <source>
        <dbReference type="Google" id="ProtNLM"/>
    </source>
</evidence>
<dbReference type="EMBL" id="CP094348">
    <property type="protein sequence ID" value="UOB20046.1"/>
    <property type="molecule type" value="Genomic_DNA"/>
</dbReference>
<dbReference type="Proteomes" id="UP000830343">
    <property type="component" value="Chromosome"/>
</dbReference>
<name>A0ABY3ZT23_9STAP</name>
<evidence type="ECO:0000313" key="1">
    <source>
        <dbReference type="EMBL" id="UOB20046.1"/>
    </source>
</evidence>
<dbReference type="InterPro" id="IPR011008">
    <property type="entry name" value="Dimeric_a/b-barrel"/>
</dbReference>
<accession>A0ABY3ZT23</accession>
<proteinExistence type="predicted"/>
<evidence type="ECO:0000313" key="2">
    <source>
        <dbReference type="Proteomes" id="UP000830343"/>
    </source>
</evidence>
<gene>
    <name evidence="1" type="ORF">MRZ06_08445</name>
</gene>